<protein>
    <submittedName>
        <fullName evidence="2">Uncharacterized protein</fullName>
    </submittedName>
</protein>
<dbReference type="GeneID" id="28831170"/>
<dbReference type="InParanoid" id="A0A194WTQ6"/>
<sequence>MPPSIIDLPTELLLMIGDLIVDRRTLRALVRQCHLFAQLFSALAYERLVIGLFNHPPEFYRDAHDEDPPSTIKHTKYLEVLVWDFEDDDHLGIDLDEEDLFDYKLNVISDFGICISKWITSMPNLESFRFDCRAYEDTDFMGMMGPYEDKIPELCNALWQCKTLRHLSVLYYGTSVKEPDWECLHNIDFLTGFKNLTSLELYGFYELELSAEVKVSLLNRVAHIISKSPRLKKLGLSLTLPSHHFENENPDILIVRPDDDYLEMLCLQCSSCIDFKPLKLETLRLGHGTYLLPSMSKCENYLAKLVDLESLRNLHVWNGGVRSSVGQRPTSLNVQWDMLKHCSALRQLEITILDASVTDWLNRSGNSIQELIITQPLPSMDPKKCHFDDLKQKLPTLKMVYLTDKPVYDAFETEETSSSDSSSSDSGNETLGNDSSITRVLKKTVLDLICDHGLFLERLAIDIDLNTEWFVKVGNCGSVWQVTAPKIIVGTSENQRIRSIGLRKLRPDEVVSMYMFAIDTLNNKRPLGLSCPHFAFNPETERVEPTVGEQEAEIDETDNSLIEMETANDRHESYGWLDTVLN</sequence>
<accession>A0A194WTQ6</accession>
<dbReference type="RefSeq" id="XP_018065424.1">
    <property type="nucleotide sequence ID" value="XM_018221444.1"/>
</dbReference>
<dbReference type="SUPFAM" id="SSF52047">
    <property type="entry name" value="RNI-like"/>
    <property type="match status" value="1"/>
</dbReference>
<organism evidence="2 3">
    <name type="scientific">Mollisia scopiformis</name>
    <name type="common">Conifer needle endophyte fungus</name>
    <name type="synonym">Phialocephala scopiformis</name>
    <dbReference type="NCBI Taxonomy" id="149040"/>
    <lineage>
        <taxon>Eukaryota</taxon>
        <taxon>Fungi</taxon>
        <taxon>Dikarya</taxon>
        <taxon>Ascomycota</taxon>
        <taxon>Pezizomycotina</taxon>
        <taxon>Leotiomycetes</taxon>
        <taxon>Helotiales</taxon>
        <taxon>Mollisiaceae</taxon>
        <taxon>Mollisia</taxon>
    </lineage>
</organism>
<feature type="region of interest" description="Disordered" evidence="1">
    <location>
        <begin position="412"/>
        <end position="431"/>
    </location>
</feature>
<proteinExistence type="predicted"/>
<name>A0A194WTQ6_MOLSC</name>
<dbReference type="OrthoDB" id="3541994at2759"/>
<keyword evidence="3" id="KW-1185">Reference proteome</keyword>
<gene>
    <name evidence="2" type="ORF">LY89DRAFT_758763</name>
</gene>
<dbReference type="Proteomes" id="UP000070700">
    <property type="component" value="Unassembled WGS sequence"/>
</dbReference>
<reference evidence="2 3" key="1">
    <citation type="submission" date="2015-10" db="EMBL/GenBank/DDBJ databases">
        <title>Full genome of DAOMC 229536 Phialocephala scopiformis, a fungal endophyte of spruce producing the potent anti-insectan compound rugulosin.</title>
        <authorList>
            <consortium name="DOE Joint Genome Institute"/>
            <person name="Walker A.K."/>
            <person name="Frasz S.L."/>
            <person name="Seifert K.A."/>
            <person name="Miller J.D."/>
            <person name="Mondo S.J."/>
            <person name="Labutti K."/>
            <person name="Lipzen A."/>
            <person name="Dockter R."/>
            <person name="Kennedy M."/>
            <person name="Grigoriev I.V."/>
            <person name="Spatafora J.W."/>
        </authorList>
    </citation>
    <scope>NUCLEOTIDE SEQUENCE [LARGE SCALE GENOMIC DNA]</scope>
    <source>
        <strain evidence="2 3">CBS 120377</strain>
    </source>
</reference>
<evidence type="ECO:0000313" key="3">
    <source>
        <dbReference type="Proteomes" id="UP000070700"/>
    </source>
</evidence>
<dbReference type="KEGG" id="psco:LY89DRAFT_758763"/>
<dbReference type="EMBL" id="KQ947427">
    <property type="protein sequence ID" value="KUJ11069.1"/>
    <property type="molecule type" value="Genomic_DNA"/>
</dbReference>
<dbReference type="AlphaFoldDB" id="A0A194WTQ6"/>
<evidence type="ECO:0000313" key="2">
    <source>
        <dbReference type="EMBL" id="KUJ11069.1"/>
    </source>
</evidence>
<evidence type="ECO:0000256" key="1">
    <source>
        <dbReference type="SAM" id="MobiDB-lite"/>
    </source>
</evidence>